<comment type="subcellular location">
    <subcellularLocation>
        <location evidence="2">Membrane</location>
        <topology evidence="2">Multi-pass membrane protein</topology>
    </subcellularLocation>
</comment>
<evidence type="ECO:0000256" key="4">
    <source>
        <dbReference type="ARBA" id="ARBA00021096"/>
    </source>
</evidence>
<keyword evidence="10" id="KW-0520">NAD</keyword>
<feature type="transmembrane region" description="Helical" evidence="10">
    <location>
        <begin position="555"/>
        <end position="573"/>
    </location>
</feature>
<comment type="function">
    <text evidence="1">Core subunit of the mitochondrial membrane respiratory chain NADH dehydrogenase (Complex I) that is believed to belong to the minimal assembly required for catalysis. Complex I functions in the transfer of electrons from NADH to the respiratory chain. The immediate electron acceptor for the enzyme is believed to be ubiquinone.</text>
</comment>
<reference evidence="13" key="1">
    <citation type="journal article" date="2015" name="Sci. Rep.">
        <title>Fragmented mitochondrial genomes in two suborders of parasitic lice of eutherian mammals (Anoplura and Rhynchophthirina, Insecta).</title>
        <authorList>
            <person name="Shao R."/>
            <person name="Barker S.C."/>
            <person name="Li H."/>
            <person name="Song S."/>
            <person name="Poudel S."/>
            <person name="Su Y."/>
        </authorList>
    </citation>
    <scope>NUCLEOTIDE SEQUENCE</scope>
    <source>
        <strain evidence="13">B1567</strain>
    </source>
</reference>
<evidence type="ECO:0000256" key="10">
    <source>
        <dbReference type="RuleBase" id="RU003404"/>
    </source>
</evidence>
<gene>
    <name evidence="13" type="primary">nad5</name>
</gene>
<dbReference type="InterPro" id="IPR001750">
    <property type="entry name" value="ND/Mrp_TM"/>
</dbReference>
<comment type="function">
    <text evidence="10">Core subunit of the mitochondrial membrane respiratory chain NADH dehydrogenase (Complex I) which catalyzes electron transfer from NADH through the respiratory chain, using ubiquinone as an electron acceptor. Essential for the catalytic activity and assembly of complex I.</text>
</comment>
<feature type="transmembrane region" description="Helical" evidence="10">
    <location>
        <begin position="339"/>
        <end position="361"/>
    </location>
</feature>
<feature type="transmembrane region" description="Helical" evidence="10">
    <location>
        <begin position="381"/>
        <end position="405"/>
    </location>
</feature>
<feature type="transmembrane region" description="Helical" evidence="10">
    <location>
        <begin position="12"/>
        <end position="33"/>
    </location>
</feature>
<feature type="transmembrane region" description="Helical" evidence="10">
    <location>
        <begin position="53"/>
        <end position="77"/>
    </location>
</feature>
<dbReference type="InterPro" id="IPR003945">
    <property type="entry name" value="NU5C-like"/>
</dbReference>
<feature type="domain" description="NADH:quinone oxidoreductase/Mrp antiporter transmembrane" evidence="11">
    <location>
        <begin position="109"/>
        <end position="378"/>
    </location>
</feature>
<dbReference type="PRINTS" id="PR01434">
    <property type="entry name" value="NADHDHGNASE5"/>
</dbReference>
<feature type="domain" description="NADH-Ubiquinone oxidoreductase (complex I) chain 5 N-terminal" evidence="12">
    <location>
        <begin position="46"/>
        <end position="92"/>
    </location>
</feature>
<organism evidence="13">
    <name type="scientific">Haematomyzus elephantis</name>
    <name type="common">elephant louse</name>
    <dbReference type="NCBI Taxonomy" id="160133"/>
    <lineage>
        <taxon>Eukaryota</taxon>
        <taxon>Metazoa</taxon>
        <taxon>Ecdysozoa</taxon>
        <taxon>Arthropoda</taxon>
        <taxon>Hexapoda</taxon>
        <taxon>Insecta</taxon>
        <taxon>Pterygota</taxon>
        <taxon>Neoptera</taxon>
        <taxon>Paraneoptera</taxon>
        <taxon>Psocodea</taxon>
        <taxon>Troctomorpha</taxon>
        <taxon>Phthiraptera</taxon>
        <taxon>Rhynchophthirina</taxon>
        <taxon>Haematomyzidae</taxon>
        <taxon>Haematomyzus</taxon>
    </lineage>
</organism>
<keyword evidence="5 10" id="KW-0812">Transmembrane</keyword>
<name>A0A0R5QQD0_9NEOP</name>
<evidence type="ECO:0000259" key="11">
    <source>
        <dbReference type="Pfam" id="PF00361"/>
    </source>
</evidence>
<feature type="transmembrane region" description="Helical" evidence="10">
    <location>
        <begin position="426"/>
        <end position="445"/>
    </location>
</feature>
<geneLocation type="mitochondrion" evidence="13"/>
<dbReference type="GO" id="GO:0016020">
    <property type="term" value="C:membrane"/>
    <property type="evidence" value="ECO:0007669"/>
    <property type="project" value="UniProtKB-SubCell"/>
</dbReference>
<dbReference type="AlphaFoldDB" id="A0A0R5QQD0"/>
<feature type="transmembrane region" description="Helical" evidence="10">
    <location>
        <begin position="273"/>
        <end position="291"/>
    </location>
</feature>
<sequence length="576" mass="64122">MKVSLLSNKLYTHILMLISLVLTFSLLNLSWVIGGSLEFHRSLWWVQAMDVSVLIKVDYLSLGFLFMVSVVSFTVLIYSNLYMAGSPDFNKFILILVSFIASMMTLAFSGSLFWAFIGWDGLGLSSFCLVMFYQNWKSFNSALTTFIMNRVGDAFLLLSLWSILSMGSNISMFSASAPFEYVVAGVSGLICACSKSAQVPFSAWLPLAMAAPTPVSSLVHSSTLVTAGIYMIIRFKSDFLYSNYQIFVLSLLSGMTILLAGVSSLVEFDLKKVIALSTLLHIGVMINSVALQMFDLALFHMMAHAMFKSLLFMISGALIHLSRGSQDLRSLSCSSSPSIWMGLMIALSSMVGFPFMSGYYSKDLIILSSFSVGSFMKLWSMMTLSSAILFSSAYSFRLLLFLSLNRSKSSPLPMFTLKKEVSSIEMVKFSLYFGIILSVSLGSVLELHQDLTKWATLPSLVEVALKLFVWLALFLGLMIGYWVWKSYVLGKWNLATMGMWGMHWTSVRTMSQLFVSFSSLVKTSEKAGLLDFYLSTLSQPKLISLISLTFGDKKLFPPISISLISFLSLWWMMTSC</sequence>
<dbReference type="GO" id="GO:0042773">
    <property type="term" value="P:ATP synthesis coupled electron transport"/>
    <property type="evidence" value="ECO:0007669"/>
    <property type="project" value="InterPro"/>
</dbReference>
<evidence type="ECO:0000256" key="3">
    <source>
        <dbReference type="ARBA" id="ARBA00012944"/>
    </source>
</evidence>
<proteinExistence type="inferred from homology"/>
<dbReference type="EMBL" id="KF933039">
    <property type="protein sequence ID" value="AIV00478.1"/>
    <property type="molecule type" value="Genomic_DNA"/>
</dbReference>
<dbReference type="GO" id="GO:0008137">
    <property type="term" value="F:NADH dehydrogenase (ubiquinone) activity"/>
    <property type="evidence" value="ECO:0007669"/>
    <property type="project" value="UniProtKB-EC"/>
</dbReference>
<feature type="transmembrane region" description="Helical" evidence="10">
    <location>
        <begin position="297"/>
        <end position="319"/>
    </location>
</feature>
<accession>A0A0R5QQD0</accession>
<feature type="transmembrane region" description="Helical" evidence="10">
    <location>
        <begin position="154"/>
        <end position="175"/>
    </location>
</feature>
<keyword evidence="10" id="KW-0813">Transport</keyword>
<keyword evidence="10" id="KW-0830">Ubiquinone</keyword>
<feature type="transmembrane region" description="Helical" evidence="10">
    <location>
        <begin position="113"/>
        <end position="133"/>
    </location>
</feature>
<comment type="similarity">
    <text evidence="10">Belongs to the complex I subunit 5 family.</text>
</comment>
<feature type="transmembrane region" description="Helical" evidence="10">
    <location>
        <begin position="245"/>
        <end position="266"/>
    </location>
</feature>
<dbReference type="PANTHER" id="PTHR42829">
    <property type="entry name" value="NADH-UBIQUINONE OXIDOREDUCTASE CHAIN 5"/>
    <property type="match status" value="1"/>
</dbReference>
<evidence type="ECO:0000256" key="6">
    <source>
        <dbReference type="ARBA" id="ARBA00022982"/>
    </source>
</evidence>
<keyword evidence="6" id="KW-0249">Electron transport</keyword>
<feature type="transmembrane region" description="Helical" evidence="10">
    <location>
        <begin position="89"/>
        <end position="107"/>
    </location>
</feature>
<evidence type="ECO:0000256" key="1">
    <source>
        <dbReference type="ARBA" id="ARBA00003257"/>
    </source>
</evidence>
<evidence type="ECO:0000256" key="2">
    <source>
        <dbReference type="ARBA" id="ARBA00004141"/>
    </source>
</evidence>
<dbReference type="InterPro" id="IPR001516">
    <property type="entry name" value="Proton_antipo_N"/>
</dbReference>
<keyword evidence="8 10" id="KW-0472">Membrane</keyword>
<keyword evidence="7 10" id="KW-1133">Transmembrane helix</keyword>
<dbReference type="Pfam" id="PF00662">
    <property type="entry name" value="Proton_antipo_N"/>
    <property type="match status" value="1"/>
</dbReference>
<dbReference type="GO" id="GO:0003954">
    <property type="term" value="F:NADH dehydrogenase activity"/>
    <property type="evidence" value="ECO:0007669"/>
    <property type="project" value="TreeGrafter"/>
</dbReference>
<dbReference type="Pfam" id="PF00361">
    <property type="entry name" value="Proton_antipo_M"/>
    <property type="match status" value="1"/>
</dbReference>
<evidence type="ECO:0000259" key="12">
    <source>
        <dbReference type="Pfam" id="PF00662"/>
    </source>
</evidence>
<evidence type="ECO:0000256" key="7">
    <source>
        <dbReference type="ARBA" id="ARBA00022989"/>
    </source>
</evidence>
<evidence type="ECO:0000256" key="9">
    <source>
        <dbReference type="ARBA" id="ARBA00049551"/>
    </source>
</evidence>
<feature type="transmembrane region" description="Helical" evidence="10">
    <location>
        <begin position="465"/>
        <end position="484"/>
    </location>
</feature>
<comment type="catalytic activity">
    <reaction evidence="9 10">
        <text>a ubiquinone + NADH + 5 H(+)(in) = a ubiquinol + NAD(+) + 4 H(+)(out)</text>
        <dbReference type="Rhea" id="RHEA:29091"/>
        <dbReference type="Rhea" id="RHEA-COMP:9565"/>
        <dbReference type="Rhea" id="RHEA-COMP:9566"/>
        <dbReference type="ChEBI" id="CHEBI:15378"/>
        <dbReference type="ChEBI" id="CHEBI:16389"/>
        <dbReference type="ChEBI" id="CHEBI:17976"/>
        <dbReference type="ChEBI" id="CHEBI:57540"/>
        <dbReference type="ChEBI" id="CHEBI:57945"/>
        <dbReference type="EC" id="7.1.1.2"/>
    </reaction>
</comment>
<protein>
    <recommendedName>
        <fullName evidence="4 10">NADH-ubiquinone oxidoreductase chain 5</fullName>
        <ecNumber evidence="3 10">7.1.1.2</ecNumber>
    </recommendedName>
</protein>
<dbReference type="PANTHER" id="PTHR42829:SF2">
    <property type="entry name" value="NADH-UBIQUINONE OXIDOREDUCTASE CHAIN 5"/>
    <property type="match status" value="1"/>
</dbReference>
<evidence type="ECO:0000256" key="8">
    <source>
        <dbReference type="ARBA" id="ARBA00023136"/>
    </source>
</evidence>
<dbReference type="GO" id="GO:0015990">
    <property type="term" value="P:electron transport coupled proton transport"/>
    <property type="evidence" value="ECO:0007669"/>
    <property type="project" value="TreeGrafter"/>
</dbReference>
<dbReference type="EC" id="7.1.1.2" evidence="3 10"/>
<keyword evidence="10 13" id="KW-0496">Mitochondrion</keyword>
<evidence type="ECO:0000313" key="13">
    <source>
        <dbReference type="EMBL" id="AIV00478.1"/>
    </source>
</evidence>
<evidence type="ECO:0000256" key="5">
    <source>
        <dbReference type="ARBA" id="ARBA00022692"/>
    </source>
</evidence>